<comment type="caution">
    <text evidence="4">The sequence shown here is derived from an EMBL/GenBank/DDBJ whole genome shotgun (WGS) entry which is preliminary data.</text>
</comment>
<feature type="domain" description="RNA 2-O ribose methyltransferase substrate binding" evidence="3">
    <location>
        <begin position="1"/>
        <end position="85"/>
    </location>
</feature>
<dbReference type="STRING" id="28181.BEN30_14795"/>
<keyword evidence="1 4" id="KW-0489">Methyltransferase</keyword>
<evidence type="ECO:0000256" key="1">
    <source>
        <dbReference type="ARBA" id="ARBA00022603"/>
    </source>
</evidence>
<sequence length="248" mass="26572">MLYGAHACLAAIANPERDIHRIVLATQSADELEVPVCDAANAVFAECQVTRPKIEWRDRREINDLLPRDAVHQGICIDTKPLPHPVLEDIIDDAQGLPSACIVVLDQATDPRNIGAVMRTAAAFGAMAVVVQDKHAPDITGALAKAASGAVERLPYIKVTNLARTLDQLKAAEFWCVGFDGQAQDYLSGKTLQGRNAIVLGAEGAGLRRLTRETCDLLVKIPISDAVESLNLSNAAAIALFQFAQSNS</sequence>
<proteinExistence type="predicted"/>
<dbReference type="PANTHER" id="PTHR46429:SF1">
    <property type="entry name" value="23S RRNA (GUANOSINE-2'-O-)-METHYLTRANSFERASE RLMB"/>
    <property type="match status" value="1"/>
</dbReference>
<evidence type="ECO:0000259" key="3">
    <source>
        <dbReference type="SMART" id="SM00967"/>
    </source>
</evidence>
<dbReference type="GO" id="GO:0005829">
    <property type="term" value="C:cytosol"/>
    <property type="evidence" value="ECO:0007669"/>
    <property type="project" value="TreeGrafter"/>
</dbReference>
<accession>A0A1E5Q585</accession>
<dbReference type="Proteomes" id="UP000095347">
    <property type="component" value="Unassembled WGS sequence"/>
</dbReference>
<dbReference type="SUPFAM" id="SSF55315">
    <property type="entry name" value="L30e-like"/>
    <property type="match status" value="1"/>
</dbReference>
<evidence type="ECO:0000313" key="5">
    <source>
        <dbReference type="Proteomes" id="UP000095347"/>
    </source>
</evidence>
<gene>
    <name evidence="4" type="ORF">BEN30_14795</name>
</gene>
<dbReference type="NCBIfam" id="TIGR00186">
    <property type="entry name" value="rRNA_methyl_3"/>
    <property type="match status" value="1"/>
</dbReference>
<dbReference type="InterPro" id="IPR001537">
    <property type="entry name" value="SpoU_MeTrfase"/>
</dbReference>
<dbReference type="Pfam" id="PF00588">
    <property type="entry name" value="SpoU_methylase"/>
    <property type="match status" value="1"/>
</dbReference>
<dbReference type="InterPro" id="IPR004441">
    <property type="entry name" value="rRNA_MeTrfase_TrmH"/>
</dbReference>
<organism evidence="4 5">
    <name type="scientific">Magnetovibrio blakemorei</name>
    <dbReference type="NCBI Taxonomy" id="28181"/>
    <lineage>
        <taxon>Bacteria</taxon>
        <taxon>Pseudomonadati</taxon>
        <taxon>Pseudomonadota</taxon>
        <taxon>Alphaproteobacteria</taxon>
        <taxon>Rhodospirillales</taxon>
        <taxon>Magnetovibrionaceae</taxon>
        <taxon>Magnetovibrio</taxon>
    </lineage>
</organism>
<dbReference type="InterPro" id="IPR029028">
    <property type="entry name" value="Alpha/beta_knot_MTases"/>
</dbReference>
<reference evidence="5" key="1">
    <citation type="submission" date="2016-07" db="EMBL/GenBank/DDBJ databases">
        <authorList>
            <person name="Florea S."/>
            <person name="Webb J.S."/>
            <person name="Jaromczyk J."/>
            <person name="Schardl C.L."/>
        </authorList>
    </citation>
    <scope>NUCLEOTIDE SEQUENCE [LARGE SCALE GENOMIC DNA]</scope>
    <source>
        <strain evidence="5">MV-1</strain>
    </source>
</reference>
<protein>
    <submittedName>
        <fullName evidence="4">23S rRNA (Guanosine(2251)-2'-O)-methyltransferase RlmB</fullName>
    </submittedName>
</protein>
<dbReference type="InterPro" id="IPR029026">
    <property type="entry name" value="tRNA_m1G_MTases_N"/>
</dbReference>
<dbReference type="AlphaFoldDB" id="A0A1E5Q585"/>
<dbReference type="PANTHER" id="PTHR46429">
    <property type="entry name" value="23S RRNA (GUANOSINE-2'-O-)-METHYLTRANSFERASE RLMB"/>
    <property type="match status" value="1"/>
</dbReference>
<dbReference type="GO" id="GO:0003723">
    <property type="term" value="F:RNA binding"/>
    <property type="evidence" value="ECO:0007669"/>
    <property type="project" value="InterPro"/>
</dbReference>
<dbReference type="GO" id="GO:0008173">
    <property type="term" value="F:RNA methyltransferase activity"/>
    <property type="evidence" value="ECO:0007669"/>
    <property type="project" value="InterPro"/>
</dbReference>
<keyword evidence="2 4" id="KW-0808">Transferase</keyword>
<dbReference type="SMART" id="SM00967">
    <property type="entry name" value="SpoU_sub_bind"/>
    <property type="match status" value="1"/>
</dbReference>
<dbReference type="GO" id="GO:0006396">
    <property type="term" value="P:RNA processing"/>
    <property type="evidence" value="ECO:0007669"/>
    <property type="project" value="InterPro"/>
</dbReference>
<dbReference type="SUPFAM" id="SSF75217">
    <property type="entry name" value="alpha/beta knot"/>
    <property type="match status" value="1"/>
</dbReference>
<dbReference type="Gene3D" id="3.30.1330.30">
    <property type="match status" value="1"/>
</dbReference>
<dbReference type="Pfam" id="PF08032">
    <property type="entry name" value="SpoU_sub_bind"/>
    <property type="match status" value="1"/>
</dbReference>
<dbReference type="GO" id="GO:0032259">
    <property type="term" value="P:methylation"/>
    <property type="evidence" value="ECO:0007669"/>
    <property type="project" value="UniProtKB-KW"/>
</dbReference>
<keyword evidence="5" id="KW-1185">Reference proteome</keyword>
<dbReference type="EMBL" id="MCGG01000052">
    <property type="protein sequence ID" value="OEJ65424.1"/>
    <property type="molecule type" value="Genomic_DNA"/>
</dbReference>
<dbReference type="Gene3D" id="3.40.1280.10">
    <property type="match status" value="1"/>
</dbReference>
<evidence type="ECO:0000256" key="2">
    <source>
        <dbReference type="ARBA" id="ARBA00022679"/>
    </source>
</evidence>
<dbReference type="InterPro" id="IPR013123">
    <property type="entry name" value="SpoU_subst-bd"/>
</dbReference>
<dbReference type="InterPro" id="IPR029064">
    <property type="entry name" value="Ribosomal_eL30-like_sf"/>
</dbReference>
<name>A0A1E5Q585_9PROT</name>
<evidence type="ECO:0000313" key="4">
    <source>
        <dbReference type="EMBL" id="OEJ65424.1"/>
    </source>
</evidence>
<dbReference type="CDD" id="cd18103">
    <property type="entry name" value="SpoU-like_RlmB"/>
    <property type="match status" value="1"/>
</dbReference>